<protein>
    <submittedName>
        <fullName evidence="1">Uncharacterized protein</fullName>
    </submittedName>
</protein>
<keyword evidence="2" id="KW-1185">Reference proteome</keyword>
<dbReference type="AlphaFoldDB" id="A0A1X7G8W4"/>
<dbReference type="EMBL" id="FXAF01000011">
    <property type="protein sequence ID" value="SMF65981.1"/>
    <property type="molecule type" value="Genomic_DNA"/>
</dbReference>
<accession>A0A1X7G8W4</accession>
<evidence type="ECO:0000313" key="1">
    <source>
        <dbReference type="EMBL" id="SMF65981.1"/>
    </source>
</evidence>
<dbReference type="Proteomes" id="UP000192903">
    <property type="component" value="Unassembled WGS sequence"/>
</dbReference>
<name>A0A1X7G8W4_9HYPH</name>
<dbReference type="RefSeq" id="WP_085424128.1">
    <property type="nucleotide sequence ID" value="NZ_FXAF01000011.1"/>
</dbReference>
<reference evidence="2" key="1">
    <citation type="submission" date="2017-04" db="EMBL/GenBank/DDBJ databases">
        <authorList>
            <person name="Varghese N."/>
            <person name="Submissions S."/>
        </authorList>
    </citation>
    <scope>NUCLEOTIDE SEQUENCE [LARGE SCALE GENOMIC DNA]</scope>
    <source>
        <strain evidence="2">B4P</strain>
    </source>
</reference>
<organism evidence="1 2">
    <name type="scientific">Xaviernesmea oryzae</name>
    <dbReference type="NCBI Taxonomy" id="464029"/>
    <lineage>
        <taxon>Bacteria</taxon>
        <taxon>Pseudomonadati</taxon>
        <taxon>Pseudomonadota</taxon>
        <taxon>Alphaproteobacteria</taxon>
        <taxon>Hyphomicrobiales</taxon>
        <taxon>Rhizobiaceae</taxon>
        <taxon>Rhizobium/Agrobacterium group</taxon>
        <taxon>Xaviernesmea</taxon>
    </lineage>
</organism>
<sequence>MPNAKYVFRDYETDGVPSSGPHKVKKSDARAWGTMIEQNSQLANSPLIYGAVGDGTTNDAANYALAEAANDNIFLPSQSAFNLGSAIPTKPIFGPGSIISNGTTLDGALLLHKADRSSIVANPRTYTNTDWLLDNFPAASNHGNTLIGAGIKDTNDSHTARTTAVGSLILTRFSDADRVTVMGFGSLRFSEFVERFEGIGYVAPWGGSNPTQDANGKFWHHPLFYNGNANPNLVLGTPGAYTLNPAWIGNNAFNLTEEDGQSIVTWMNTNPWATSTADFAYTQAFGRDALNSIIKGIRDAAYGYRSLGLLLQGDENTAIGNNALFEMLFGNRQVALGVRAGLNHKTGDGNVYIGPDAGRSHKNGSASVIIGSNAGFYGGFFDASWSVLIGQDAGIRPDGTIPATLHNRLLIQDRYTRSPLLNGDFSAGRLGINMPIDNLPLGTLHVFAASAGSITPAAGASQGIFENNGNAGISILTPATSVATIAFARPGSNLAGYIQFDHNTNRVTVSGARIRLSTLPTSASGLTTGDLWNDAGTVKIAA</sequence>
<proteinExistence type="predicted"/>
<gene>
    <name evidence="1" type="ORF">SAMN02982989_3427</name>
</gene>
<dbReference type="STRING" id="464029.SAMN02982989_3427"/>
<dbReference type="OrthoDB" id="7779280at2"/>
<evidence type="ECO:0000313" key="2">
    <source>
        <dbReference type="Proteomes" id="UP000192903"/>
    </source>
</evidence>